<keyword evidence="2" id="KW-1185">Reference proteome</keyword>
<reference evidence="1" key="1">
    <citation type="thesis" date="2021" institute="BYU ScholarsArchive" country="Provo, UT, USA">
        <title>Applications of and Algorithms for Genome Assembly and Genomic Analyses with an Emphasis on Marine Teleosts.</title>
        <authorList>
            <person name="Pickett B.D."/>
        </authorList>
    </citation>
    <scope>NUCLEOTIDE SEQUENCE</scope>
    <source>
        <strain evidence="1">HI-2016</strain>
    </source>
</reference>
<dbReference type="AlphaFoldDB" id="A0A8T2NQJ0"/>
<gene>
    <name evidence="1" type="ORF">JZ751_018590</name>
</gene>
<accession>A0A8T2NQJ0</accession>
<comment type="caution">
    <text evidence="1">The sequence shown here is derived from an EMBL/GenBank/DDBJ whole genome shotgun (WGS) entry which is preliminary data.</text>
</comment>
<feature type="non-terminal residue" evidence="1">
    <location>
        <position position="1"/>
    </location>
</feature>
<organism evidence="1 2">
    <name type="scientific">Albula glossodonta</name>
    <name type="common">roundjaw bonefish</name>
    <dbReference type="NCBI Taxonomy" id="121402"/>
    <lineage>
        <taxon>Eukaryota</taxon>
        <taxon>Metazoa</taxon>
        <taxon>Chordata</taxon>
        <taxon>Craniata</taxon>
        <taxon>Vertebrata</taxon>
        <taxon>Euteleostomi</taxon>
        <taxon>Actinopterygii</taxon>
        <taxon>Neopterygii</taxon>
        <taxon>Teleostei</taxon>
        <taxon>Albuliformes</taxon>
        <taxon>Albulidae</taxon>
        <taxon>Albula</taxon>
    </lineage>
</organism>
<evidence type="ECO:0000313" key="1">
    <source>
        <dbReference type="EMBL" id="KAG9341866.1"/>
    </source>
</evidence>
<proteinExistence type="predicted"/>
<dbReference type="EMBL" id="JAFBMS010000032">
    <property type="protein sequence ID" value="KAG9341866.1"/>
    <property type="molecule type" value="Genomic_DNA"/>
</dbReference>
<sequence length="56" mass="6079">MSKVNQRTPRGSSVTATFISAGGSLQSGAISSRRNQWLKTGPFFIYLSDSCNLLKI</sequence>
<protein>
    <submittedName>
        <fullName evidence="1">Uncharacterized protein</fullName>
    </submittedName>
</protein>
<name>A0A8T2NQJ0_9TELE</name>
<dbReference type="Proteomes" id="UP000824540">
    <property type="component" value="Unassembled WGS sequence"/>
</dbReference>
<evidence type="ECO:0000313" key="2">
    <source>
        <dbReference type="Proteomes" id="UP000824540"/>
    </source>
</evidence>